<keyword evidence="10" id="KW-1185">Reference proteome</keyword>
<evidence type="ECO:0000256" key="7">
    <source>
        <dbReference type="RuleBase" id="RU369079"/>
    </source>
</evidence>
<feature type="transmembrane region" description="Helical" evidence="7">
    <location>
        <begin position="95"/>
        <end position="116"/>
    </location>
</feature>
<sequence length="171" mass="18519">MKRLIKAIDMLALILYRISGLLLVMMMLSVVADVAARSLFAVTDGSVDLTFVGGIEVVKYGLLFAMLFAFPHAVDKGQIVVDLFTHKLPASKLRWFDGFYTLCFGVFGALLCWRFFEAAGASAMSGELTQDLLIPLAPMYLVSAAALAVLALRGFSCGILELLGKKETVTS</sequence>
<evidence type="ECO:0000256" key="1">
    <source>
        <dbReference type="ARBA" id="ARBA00004651"/>
    </source>
</evidence>
<evidence type="ECO:0000313" key="9">
    <source>
        <dbReference type="EMBL" id="UTW12226.1"/>
    </source>
</evidence>
<keyword evidence="7" id="KW-0997">Cell inner membrane</keyword>
<comment type="subunit">
    <text evidence="7">The complex comprises the extracytoplasmic solute receptor protein and the two transmembrane proteins.</text>
</comment>
<proteinExistence type="inferred from homology"/>
<evidence type="ECO:0000256" key="5">
    <source>
        <dbReference type="ARBA" id="ARBA00022989"/>
    </source>
</evidence>
<dbReference type="EMBL" id="CP073347">
    <property type="protein sequence ID" value="UTW12226.1"/>
    <property type="molecule type" value="Genomic_DNA"/>
</dbReference>
<evidence type="ECO:0000256" key="4">
    <source>
        <dbReference type="ARBA" id="ARBA00022692"/>
    </source>
</evidence>
<comment type="similarity">
    <text evidence="7">Belongs to the TRAP transporter small permease family.</text>
</comment>
<dbReference type="Proteomes" id="UP001058461">
    <property type="component" value="Chromosome"/>
</dbReference>
<evidence type="ECO:0000313" key="10">
    <source>
        <dbReference type="Proteomes" id="UP001058461"/>
    </source>
</evidence>
<comment type="function">
    <text evidence="7">Part of the tripartite ATP-independent periplasmic (TRAP) transport system.</text>
</comment>
<feature type="transmembrane region" description="Helical" evidence="7">
    <location>
        <begin position="136"/>
        <end position="156"/>
    </location>
</feature>
<dbReference type="InterPro" id="IPR055348">
    <property type="entry name" value="DctQ"/>
</dbReference>
<dbReference type="RefSeq" id="WP_255854288.1">
    <property type="nucleotide sequence ID" value="NZ_CP073347.1"/>
</dbReference>
<comment type="subcellular location">
    <subcellularLocation>
        <location evidence="7">Cell inner membrane</location>
        <topology evidence="7">Multi-pass membrane protein</topology>
    </subcellularLocation>
    <subcellularLocation>
        <location evidence="1">Cell membrane</location>
        <topology evidence="1">Multi-pass membrane protein</topology>
    </subcellularLocation>
</comment>
<keyword evidence="6 7" id="KW-0472">Membrane</keyword>
<evidence type="ECO:0000256" key="2">
    <source>
        <dbReference type="ARBA" id="ARBA00022448"/>
    </source>
</evidence>
<feature type="domain" description="Tripartite ATP-independent periplasmic transporters DctQ component" evidence="8">
    <location>
        <begin position="26"/>
        <end position="154"/>
    </location>
</feature>
<organism evidence="9 10">
    <name type="scientific">Marinobacterium rhizophilum</name>
    <dbReference type="NCBI Taxonomy" id="420402"/>
    <lineage>
        <taxon>Bacteria</taxon>
        <taxon>Pseudomonadati</taxon>
        <taxon>Pseudomonadota</taxon>
        <taxon>Gammaproteobacteria</taxon>
        <taxon>Oceanospirillales</taxon>
        <taxon>Oceanospirillaceae</taxon>
        <taxon>Marinobacterium</taxon>
    </lineage>
</organism>
<evidence type="ECO:0000259" key="8">
    <source>
        <dbReference type="Pfam" id="PF04290"/>
    </source>
</evidence>
<evidence type="ECO:0000256" key="6">
    <source>
        <dbReference type="ARBA" id="ARBA00023136"/>
    </source>
</evidence>
<gene>
    <name evidence="9" type="ORF">KDW95_00620</name>
</gene>
<keyword evidence="3" id="KW-1003">Cell membrane</keyword>
<protein>
    <recommendedName>
        <fullName evidence="7">TRAP transporter small permease protein</fullName>
    </recommendedName>
</protein>
<keyword evidence="5 7" id="KW-1133">Transmembrane helix</keyword>
<keyword evidence="2 7" id="KW-0813">Transport</keyword>
<accession>A0ABY5HIL9</accession>
<keyword evidence="4 7" id="KW-0812">Transmembrane</keyword>
<feature type="transmembrane region" description="Helical" evidence="7">
    <location>
        <begin position="57"/>
        <end position="74"/>
    </location>
</feature>
<evidence type="ECO:0000256" key="3">
    <source>
        <dbReference type="ARBA" id="ARBA00022475"/>
    </source>
</evidence>
<name>A0ABY5HIL9_9GAMM</name>
<dbReference type="Pfam" id="PF04290">
    <property type="entry name" value="DctQ"/>
    <property type="match status" value="1"/>
</dbReference>
<reference evidence="9" key="1">
    <citation type="submission" date="2021-04" db="EMBL/GenBank/DDBJ databases">
        <title>Oceanospirillales bacteria with DddD are important DMSP degraders in coastal seawater.</title>
        <authorList>
            <person name="Liu J."/>
        </authorList>
    </citation>
    <scope>NUCLEOTIDE SEQUENCE</scope>
    <source>
        <strain evidence="9">D13-1</strain>
    </source>
</reference>
<comment type="caution">
    <text evidence="7">Lacks conserved residue(s) required for the propagation of feature annotation.</text>
</comment>